<protein>
    <submittedName>
        <fullName evidence="4">NAD(P)/FAD-dependent oxidoreductase</fullName>
        <ecNumber evidence="4">1.-.-.-</ecNumber>
    </submittedName>
</protein>
<dbReference type="GO" id="GO:0016491">
    <property type="term" value="F:oxidoreductase activity"/>
    <property type="evidence" value="ECO:0007669"/>
    <property type="project" value="UniProtKB-KW"/>
</dbReference>
<dbReference type="EC" id="1.-.-.-" evidence="4"/>
<evidence type="ECO:0000313" key="5">
    <source>
        <dbReference type="Proteomes" id="UP001596107"/>
    </source>
</evidence>
<feature type="transmembrane region" description="Helical" evidence="2">
    <location>
        <begin position="12"/>
        <end position="29"/>
    </location>
</feature>
<dbReference type="RefSeq" id="WP_223019338.1">
    <property type="nucleotide sequence ID" value="NZ_CP078143.1"/>
</dbReference>
<name>A0ABW0T6U1_9HYPH</name>
<keyword evidence="5" id="KW-1185">Reference proteome</keyword>
<evidence type="ECO:0000313" key="4">
    <source>
        <dbReference type="EMBL" id="MFC5584907.1"/>
    </source>
</evidence>
<dbReference type="PRINTS" id="PR00420">
    <property type="entry name" value="RNGMNOXGNASE"/>
</dbReference>
<keyword evidence="2" id="KW-0472">Membrane</keyword>
<keyword evidence="1 4" id="KW-0560">Oxidoreductase</keyword>
<feature type="domain" description="FAD dependent oxidoreductase" evidence="3">
    <location>
        <begin position="11"/>
        <end position="402"/>
    </location>
</feature>
<evidence type="ECO:0000259" key="3">
    <source>
        <dbReference type="Pfam" id="PF01266"/>
    </source>
</evidence>
<comment type="caution">
    <text evidence="4">The sequence shown here is derived from an EMBL/GenBank/DDBJ whole genome shotgun (WGS) entry which is preliminary data.</text>
</comment>
<proteinExistence type="predicted"/>
<dbReference type="InterPro" id="IPR006076">
    <property type="entry name" value="FAD-dep_OxRdtase"/>
</dbReference>
<dbReference type="EMBL" id="JBHSNB010000001">
    <property type="protein sequence ID" value="MFC5584907.1"/>
    <property type="molecule type" value="Genomic_DNA"/>
</dbReference>
<dbReference type="InterPro" id="IPR036188">
    <property type="entry name" value="FAD/NAD-bd_sf"/>
</dbReference>
<dbReference type="PANTHER" id="PTHR13847:SF289">
    <property type="entry name" value="GLYCINE OXIDASE"/>
    <property type="match status" value="1"/>
</dbReference>
<reference evidence="5" key="1">
    <citation type="journal article" date="2019" name="Int. J. Syst. Evol. Microbiol.">
        <title>The Global Catalogue of Microorganisms (GCM) 10K type strain sequencing project: providing services to taxonomists for standard genome sequencing and annotation.</title>
        <authorList>
            <consortium name="The Broad Institute Genomics Platform"/>
            <consortium name="The Broad Institute Genome Sequencing Center for Infectious Disease"/>
            <person name="Wu L."/>
            <person name="Ma J."/>
        </authorList>
    </citation>
    <scope>NUCLEOTIDE SEQUENCE [LARGE SCALE GENOMIC DNA]</scope>
    <source>
        <strain evidence="5">JCM 3366</strain>
    </source>
</reference>
<dbReference type="Proteomes" id="UP001596107">
    <property type="component" value="Unassembled WGS sequence"/>
</dbReference>
<keyword evidence="2" id="KW-1133">Transmembrane helix</keyword>
<evidence type="ECO:0000256" key="2">
    <source>
        <dbReference type="SAM" id="Phobius"/>
    </source>
</evidence>
<dbReference type="Gene3D" id="3.50.50.60">
    <property type="entry name" value="FAD/NAD(P)-binding domain"/>
    <property type="match status" value="2"/>
</dbReference>
<accession>A0ABW0T6U1</accession>
<dbReference type="Pfam" id="PF01266">
    <property type="entry name" value="DAO"/>
    <property type="match status" value="1"/>
</dbReference>
<sequence length="420" mass="44994">MGKTRSAEKFDVAIIGGGIIGIATAFRLAEAGLQVTLIERGAPANAASRGNAGAFAFPSILPLASPGILFKAPKWLFDPLGPLSIPPAQFPSVLPWLLRFFRASMPDRIEASTAAQAALNRLSETETANLTREAGLDHLVRHDGALELYESEASWRASLKSWERCEKAGIEVEHVEGARLAELQPGLSSRLVKGVFLPQWKTVSDPRDYALALLEIARVRGVQLIEGATVSRLTNGTEGVAVTLEDGRTLKAGHAVLAAGPWSNSLTALLGDKLPVTPERGYNTTLPPGSFDLKRQVIFPAHGFVVTPLATGIRVGGASELAGFDAPVNYKRARYMLDKAAGFLPGLKREGGTEWMGSRPSMPDSLPVIGRASSSPRILYAFGHGHLGLTQSAATARLITDLILERKTPIDISPFRPDRF</sequence>
<gene>
    <name evidence="4" type="ORF">ACFPOD_07285</name>
</gene>
<keyword evidence="2" id="KW-0812">Transmembrane</keyword>
<dbReference type="SUPFAM" id="SSF51905">
    <property type="entry name" value="FAD/NAD(P)-binding domain"/>
    <property type="match status" value="1"/>
</dbReference>
<dbReference type="Gene3D" id="3.30.9.10">
    <property type="entry name" value="D-Amino Acid Oxidase, subunit A, domain 2"/>
    <property type="match status" value="1"/>
</dbReference>
<dbReference type="PANTHER" id="PTHR13847">
    <property type="entry name" value="SARCOSINE DEHYDROGENASE-RELATED"/>
    <property type="match status" value="1"/>
</dbReference>
<dbReference type="SUPFAM" id="SSF54373">
    <property type="entry name" value="FAD-linked reductases, C-terminal domain"/>
    <property type="match status" value="1"/>
</dbReference>
<organism evidence="4 5">
    <name type="scientific">Nitratireductor kimnyeongensis</name>
    <dbReference type="NCBI Taxonomy" id="430679"/>
    <lineage>
        <taxon>Bacteria</taxon>
        <taxon>Pseudomonadati</taxon>
        <taxon>Pseudomonadota</taxon>
        <taxon>Alphaproteobacteria</taxon>
        <taxon>Hyphomicrobiales</taxon>
        <taxon>Phyllobacteriaceae</taxon>
        <taxon>Nitratireductor</taxon>
    </lineage>
</organism>
<evidence type="ECO:0000256" key="1">
    <source>
        <dbReference type="ARBA" id="ARBA00023002"/>
    </source>
</evidence>